<dbReference type="PROSITE" id="PS50966">
    <property type="entry name" value="ZF_SWIM"/>
    <property type="match status" value="1"/>
</dbReference>
<feature type="domain" description="SWIM-type" evidence="2">
    <location>
        <begin position="55"/>
        <end position="88"/>
    </location>
</feature>
<evidence type="ECO:0000256" key="1">
    <source>
        <dbReference type="PROSITE-ProRule" id="PRU00325"/>
    </source>
</evidence>
<evidence type="ECO:0000259" key="2">
    <source>
        <dbReference type="PROSITE" id="PS50966"/>
    </source>
</evidence>
<dbReference type="STRING" id="239498.AXK60_03125"/>
<dbReference type="GO" id="GO:0008270">
    <property type="term" value="F:zinc ion binding"/>
    <property type="evidence" value="ECO:0007669"/>
    <property type="project" value="UniProtKB-KW"/>
</dbReference>
<dbReference type="InterPro" id="IPR007527">
    <property type="entry name" value="Znf_SWIM"/>
</dbReference>
<dbReference type="EMBL" id="LSRF01000001">
    <property type="protein sequence ID" value="KXP14876.1"/>
    <property type="molecule type" value="Genomic_DNA"/>
</dbReference>
<proteinExistence type="predicted"/>
<protein>
    <recommendedName>
        <fullName evidence="2">SWIM-type domain-containing protein</fullName>
    </recommendedName>
</protein>
<keyword evidence="6" id="KW-1185">Reference proteome</keyword>
<reference evidence="3 6" key="2">
    <citation type="submission" date="2016-02" db="EMBL/GenBank/DDBJ databases">
        <authorList>
            <person name="Teng J.L."/>
            <person name="Tang Y."/>
            <person name="Huang Y."/>
            <person name="Guo F."/>
            <person name="Wei W."/>
            <person name="Chen J.H."/>
            <person name="Wong S.Y."/>
            <person name="Lau S.K."/>
            <person name="Woo P.C."/>
        </authorList>
    </citation>
    <scope>NUCLEOTIDE SEQUENCE [LARGE SCALE GENOMIC DNA]</scope>
    <source>
        <strain evidence="3 6">JCM 13375</strain>
    </source>
</reference>
<dbReference type="Proteomes" id="UP000070258">
    <property type="component" value="Unassembled WGS sequence"/>
</dbReference>
<evidence type="ECO:0000313" key="4">
    <source>
        <dbReference type="EMBL" id="KXP14876.1"/>
    </source>
</evidence>
<sequence length="431" mass="46160">MGVDRWTRDQVLELAPDVSSARAGEKLSAPAPWSGIGTTPTAVWGQCQGSGKRPYQTVVELAEPAYKCSCPSRKFPCKHALGLLLLWADGGVPDAQEPADFAATWLDSRSERRAQAVDRAAAPKDPERSARTAAQRTETVAGGIAELRLWLLDQVHAGLSGMDGDAYSRVDPLARRLVDAKAPGLATRVRRLPQTVVGAGWPDRLLRELGLLWMLAEAHTRLDALPDEIAATVRRHVGYPVASADVLAGPAIDDAWTALGRTETVEENVTTRRTWLHGQETGRWAVILDFKVRGGPSLPRRPAVGATEVGPLAFHPDGLRALVAGDMAGRRPAVVRAGVTCERARADRARRCAADPWVVDHPVLLAGTPAHSDTPHLVDRDGLAVPLRVTDEAWWTLLAVSGGSEVVVAGLLDATAFVPLSVLAHDKVVAL</sequence>
<keyword evidence="1" id="KW-0863">Zinc-finger</keyword>
<keyword evidence="1" id="KW-0862">Zinc</keyword>
<evidence type="ECO:0000313" key="6">
    <source>
        <dbReference type="Proteomes" id="UP000070409"/>
    </source>
</evidence>
<dbReference type="Proteomes" id="UP000070409">
    <property type="component" value="Unassembled WGS sequence"/>
</dbReference>
<accession>A0A138AWZ2</accession>
<dbReference type="EMBL" id="LSRE01000001">
    <property type="protein sequence ID" value="KXP01456.1"/>
    <property type="molecule type" value="Genomic_DNA"/>
</dbReference>
<gene>
    <name evidence="4" type="ORF">AXK60_03125</name>
    <name evidence="3" type="ORF">AXK61_01175</name>
</gene>
<dbReference type="AlphaFoldDB" id="A0A138AWZ2"/>
<reference evidence="5" key="1">
    <citation type="submission" date="2016-02" db="EMBL/GenBank/DDBJ databases">
        <authorList>
            <person name="Wen L."/>
            <person name="He K."/>
            <person name="Yang H."/>
        </authorList>
    </citation>
    <scope>NUCLEOTIDE SEQUENCE [LARGE SCALE GENOMIC DNA]</scope>
    <source>
        <strain evidence="5">JCM 15929</strain>
    </source>
</reference>
<comment type="caution">
    <text evidence="4">The sequence shown here is derived from an EMBL/GenBank/DDBJ whole genome shotgun (WGS) entry which is preliminary data.</text>
</comment>
<name>A0A138AWZ2_9ACTN</name>
<organism evidence="4 5">
    <name type="scientific">Tsukamurella pseudospumae</name>
    <dbReference type="NCBI Taxonomy" id="239498"/>
    <lineage>
        <taxon>Bacteria</taxon>
        <taxon>Bacillati</taxon>
        <taxon>Actinomycetota</taxon>
        <taxon>Actinomycetes</taxon>
        <taxon>Mycobacteriales</taxon>
        <taxon>Tsukamurellaceae</taxon>
        <taxon>Tsukamurella</taxon>
    </lineage>
</organism>
<evidence type="ECO:0000313" key="5">
    <source>
        <dbReference type="Proteomes" id="UP000070258"/>
    </source>
</evidence>
<dbReference type="OrthoDB" id="9816340at2"/>
<dbReference type="Pfam" id="PF04434">
    <property type="entry name" value="SWIM"/>
    <property type="match status" value="1"/>
</dbReference>
<evidence type="ECO:0000313" key="3">
    <source>
        <dbReference type="EMBL" id="KXP01456.1"/>
    </source>
</evidence>
<reference evidence="4" key="3">
    <citation type="submission" date="2016-02" db="EMBL/GenBank/DDBJ databases">
        <authorList>
            <person name="Teng J.L."/>
            <person name="Yang Y."/>
            <person name="Huang Y."/>
            <person name="Guo F."/>
            <person name="Wei W."/>
            <person name="Chen J.H."/>
            <person name="Wong S.Y."/>
            <person name="Lau S.K."/>
            <person name="Woo P.C."/>
        </authorList>
    </citation>
    <scope>NUCLEOTIDE SEQUENCE</scope>
    <source>
        <strain evidence="4">JCM 15929</strain>
    </source>
</reference>
<keyword evidence="1" id="KW-0479">Metal-binding</keyword>